<name>A0ABX5J706_9RHOB</name>
<dbReference type="PANTHER" id="PTHR10954">
    <property type="entry name" value="RIBONUCLEASE H2 SUBUNIT A"/>
    <property type="match status" value="1"/>
</dbReference>
<evidence type="ECO:0000256" key="1">
    <source>
        <dbReference type="ARBA" id="ARBA00000077"/>
    </source>
</evidence>
<comment type="similarity">
    <text evidence="5 14 16">Belongs to the RNase HII family.</text>
</comment>
<dbReference type="PANTHER" id="PTHR10954:SF18">
    <property type="entry name" value="RIBONUCLEASE HII"/>
    <property type="match status" value="1"/>
</dbReference>
<dbReference type="InterPro" id="IPR022898">
    <property type="entry name" value="RNase_HII"/>
</dbReference>
<evidence type="ECO:0000256" key="4">
    <source>
        <dbReference type="ARBA" id="ARBA00004496"/>
    </source>
</evidence>
<comment type="caution">
    <text evidence="18">The sequence shown here is derived from an EMBL/GenBank/DDBJ whole genome shotgun (WGS) entry which is preliminary data.</text>
</comment>
<dbReference type="SUPFAM" id="SSF53098">
    <property type="entry name" value="Ribonuclease H-like"/>
    <property type="match status" value="1"/>
</dbReference>
<comment type="subcellular location">
    <subcellularLocation>
        <location evidence="4 14">Cytoplasm</location>
    </subcellularLocation>
</comment>
<keyword evidence="19" id="KW-1185">Reference proteome</keyword>
<evidence type="ECO:0000259" key="17">
    <source>
        <dbReference type="PROSITE" id="PS51975"/>
    </source>
</evidence>
<feature type="binding site" evidence="14 15">
    <location>
        <position position="27"/>
    </location>
    <ligand>
        <name>a divalent metal cation</name>
        <dbReference type="ChEBI" id="CHEBI:60240"/>
    </ligand>
</feature>
<proteinExistence type="inferred from homology"/>
<evidence type="ECO:0000256" key="13">
    <source>
        <dbReference type="ARBA" id="ARBA00023211"/>
    </source>
</evidence>
<comment type="cofactor">
    <cofactor evidence="2">
        <name>Mg(2+)</name>
        <dbReference type="ChEBI" id="CHEBI:18420"/>
    </cofactor>
</comment>
<keyword evidence="8 14" id="KW-0963">Cytoplasm</keyword>
<dbReference type="InterPro" id="IPR001352">
    <property type="entry name" value="RNase_HII/HIII"/>
</dbReference>
<evidence type="ECO:0000256" key="5">
    <source>
        <dbReference type="ARBA" id="ARBA00007383"/>
    </source>
</evidence>
<evidence type="ECO:0000256" key="16">
    <source>
        <dbReference type="RuleBase" id="RU003515"/>
    </source>
</evidence>
<keyword evidence="13 14" id="KW-0464">Manganese</keyword>
<evidence type="ECO:0000256" key="10">
    <source>
        <dbReference type="ARBA" id="ARBA00022723"/>
    </source>
</evidence>
<evidence type="ECO:0000256" key="11">
    <source>
        <dbReference type="ARBA" id="ARBA00022759"/>
    </source>
</evidence>
<dbReference type="InterPro" id="IPR024567">
    <property type="entry name" value="RNase_HII/HIII_dom"/>
</dbReference>
<dbReference type="Gene3D" id="3.30.420.10">
    <property type="entry name" value="Ribonuclease H-like superfamily/Ribonuclease H"/>
    <property type="match status" value="1"/>
</dbReference>
<evidence type="ECO:0000256" key="9">
    <source>
        <dbReference type="ARBA" id="ARBA00022722"/>
    </source>
</evidence>
<evidence type="ECO:0000313" key="18">
    <source>
        <dbReference type="EMBL" id="PTM76130.1"/>
    </source>
</evidence>
<protein>
    <recommendedName>
        <fullName evidence="7 14">Ribonuclease HII</fullName>
        <shortName evidence="14">RNase HII</shortName>
        <ecNumber evidence="6 14">3.1.26.4</ecNumber>
    </recommendedName>
</protein>
<gene>
    <name evidence="14" type="primary">rnhB</name>
    <name evidence="18" type="ORF">C8J29_10941</name>
</gene>
<comment type="cofactor">
    <cofactor evidence="14 15">
        <name>Mn(2+)</name>
        <dbReference type="ChEBI" id="CHEBI:29035"/>
    </cofactor>
    <cofactor evidence="14 15">
        <name>Mg(2+)</name>
        <dbReference type="ChEBI" id="CHEBI:18420"/>
    </cofactor>
    <text evidence="14 15">Manganese or magnesium. Binds 1 divalent metal ion per monomer in the absence of substrate. May bind a second metal ion after substrate binding.</text>
</comment>
<dbReference type="NCBIfam" id="NF000595">
    <property type="entry name" value="PRK00015.1-3"/>
    <property type="match status" value="1"/>
</dbReference>
<comment type="function">
    <text evidence="3 14 16">Endonuclease that specifically degrades the RNA of RNA-DNA hybrids.</text>
</comment>
<dbReference type="Proteomes" id="UP000240800">
    <property type="component" value="Unassembled WGS sequence"/>
</dbReference>
<feature type="binding site" evidence="14 15">
    <location>
        <position position="26"/>
    </location>
    <ligand>
        <name>a divalent metal cation</name>
        <dbReference type="ChEBI" id="CHEBI:60240"/>
    </ligand>
</feature>
<dbReference type="Pfam" id="PF01351">
    <property type="entry name" value="RNase_HII"/>
    <property type="match status" value="1"/>
</dbReference>
<evidence type="ECO:0000256" key="3">
    <source>
        <dbReference type="ARBA" id="ARBA00004065"/>
    </source>
</evidence>
<evidence type="ECO:0000313" key="19">
    <source>
        <dbReference type="Proteomes" id="UP000240800"/>
    </source>
</evidence>
<organism evidence="18 19">
    <name type="scientific">Cereibacter johrii</name>
    <dbReference type="NCBI Taxonomy" id="445629"/>
    <lineage>
        <taxon>Bacteria</taxon>
        <taxon>Pseudomonadati</taxon>
        <taxon>Pseudomonadota</taxon>
        <taxon>Alphaproteobacteria</taxon>
        <taxon>Rhodobacterales</taxon>
        <taxon>Paracoccaceae</taxon>
        <taxon>Cereibacter</taxon>
    </lineage>
</organism>
<feature type="domain" description="RNase H type-2" evidence="17">
    <location>
        <begin position="20"/>
        <end position="209"/>
    </location>
</feature>
<dbReference type="CDD" id="cd07182">
    <property type="entry name" value="RNase_HII_bacteria_HII_like"/>
    <property type="match status" value="1"/>
</dbReference>
<evidence type="ECO:0000256" key="7">
    <source>
        <dbReference type="ARBA" id="ARBA00019179"/>
    </source>
</evidence>
<evidence type="ECO:0000256" key="14">
    <source>
        <dbReference type="HAMAP-Rule" id="MF_00052"/>
    </source>
</evidence>
<dbReference type="EC" id="3.1.26.4" evidence="6 14"/>
<evidence type="ECO:0000256" key="8">
    <source>
        <dbReference type="ARBA" id="ARBA00022490"/>
    </source>
</evidence>
<dbReference type="EMBL" id="PZZW01000009">
    <property type="protein sequence ID" value="PTM76130.1"/>
    <property type="molecule type" value="Genomic_DNA"/>
</dbReference>
<feature type="binding site" evidence="14 15">
    <location>
        <position position="117"/>
    </location>
    <ligand>
        <name>a divalent metal cation</name>
        <dbReference type="ChEBI" id="CHEBI:60240"/>
    </ligand>
</feature>
<sequence length="212" mass="22776">MEIACPDWTHETAAFAEGFTCVVGVDEVGRGPLAGPVTAAAVRLFPGRIPEGLNDSKKLTAPRREMLAAEIHTVAEVSIAHASVEEIDRLNILQASHLAMGRALAGLPSRPDFALIDGHIVPKGLGHRCRAIVKGDALCLSIAAASIVAKVARDRIMVDLEQQHPGYGWRTNAGYGTKDHLQALLNLGPTPHHRRSFKPVHNILYQEASISP</sequence>
<evidence type="ECO:0000256" key="12">
    <source>
        <dbReference type="ARBA" id="ARBA00022801"/>
    </source>
</evidence>
<comment type="catalytic activity">
    <reaction evidence="1 14 15 16">
        <text>Endonucleolytic cleavage to 5'-phosphomonoester.</text>
        <dbReference type="EC" id="3.1.26.4"/>
    </reaction>
</comment>
<dbReference type="HAMAP" id="MF_00052_B">
    <property type="entry name" value="RNase_HII_B"/>
    <property type="match status" value="1"/>
</dbReference>
<dbReference type="InterPro" id="IPR012337">
    <property type="entry name" value="RNaseH-like_sf"/>
</dbReference>
<reference evidence="18 19" key="1">
    <citation type="submission" date="2018-04" db="EMBL/GenBank/DDBJ databases">
        <title>Genomic Encyclopedia of Type Strains, Phase III (KMG-III): the genomes of soil and plant-associated and newly described type strains.</title>
        <authorList>
            <person name="Whitman W."/>
        </authorList>
    </citation>
    <scope>NUCLEOTIDE SEQUENCE [LARGE SCALE GENOMIC DNA]</scope>
    <source>
        <strain evidence="18 19">JA192</strain>
    </source>
</reference>
<keyword evidence="12 14" id="KW-0378">Hydrolase</keyword>
<dbReference type="RefSeq" id="WP_069330864.1">
    <property type="nucleotide sequence ID" value="NZ_JBNGEX010000009.1"/>
</dbReference>
<dbReference type="InterPro" id="IPR036397">
    <property type="entry name" value="RNaseH_sf"/>
</dbReference>
<evidence type="ECO:0000256" key="2">
    <source>
        <dbReference type="ARBA" id="ARBA00001946"/>
    </source>
</evidence>
<keyword evidence="10 14" id="KW-0479">Metal-binding</keyword>
<keyword evidence="11 14" id="KW-0255">Endonuclease</keyword>
<evidence type="ECO:0000256" key="6">
    <source>
        <dbReference type="ARBA" id="ARBA00012180"/>
    </source>
</evidence>
<keyword evidence="9 14" id="KW-0540">Nuclease</keyword>
<dbReference type="PROSITE" id="PS51975">
    <property type="entry name" value="RNASE_H_2"/>
    <property type="match status" value="1"/>
</dbReference>
<evidence type="ECO:0000256" key="15">
    <source>
        <dbReference type="PROSITE-ProRule" id="PRU01319"/>
    </source>
</evidence>
<accession>A0ABX5J706</accession>